<dbReference type="STRING" id="48936.NJ75_00135"/>
<sequence>MRPIKLTLSAFGPYGGAETIDFREATDAGLFGIYGPTGSGKSSIFSAISFALFGEGAKEEQGIGTMRSDFAPEDLLTEVSLQFELGSKRYYVRRQPDQARPKARGEGHTMQPHAAWLFDVSDVAIDDVGPDNSGVPIAEKKVGAVLSHVEGLLGYGAQQFRQIVLLPQGRFERFLVSNSKDRLEILRELFDVSLYRRLTEKLKADAANIRREIEDGYRLHASRLQTEGYSSSDELADGIASALERYEFAQLAVSETAAVLAVANKAYAAAEEQEKRFVEVEAASAALKQLEAQGQTFEAMRTRRSQADLARRISDLDASVADAQRRYREAIDAHASAEVEAREASEALSAANATLLDLRSRDHEIEDITRKIDQLNRHKQVLVDAAERLAGLEAAEAGLEKAKQAHSQAADAEAQAADLCEEKEAALAAAQANGLERQRLNATRDGLKSEVDAAQAFAKAAQDLELSQEACEKASKIARDAQARHTEAVAVAEMHERAFLAAQASVLAQRLQDGHPCPVCGASDHPDPAHDSGDAGALEKAWRNAQGAALAASKADREAQAAASSARATLDAKRAVLDGLMEPKRDVSEIDGDLQHVLGQISGLGPDVDIGLLTEELDDARTRKLAATAALQQARDALGKATLAEALARQAYDEKIASVPENLRQQDTLQTTIDTASADVSSRKQALADADARQRELDAIAIKAAAALQSASTAVSETGIDLAAKRSAFEARLTELGIAEADYRAAIPDIAEIPALEQAIAGYDTALVEARARETMARNAVGNAQRQSLEPYRLSCAQAQAAADEAVKQSAAAQQKHQSLVELQTSLADQLENLQALEQSSGALRGIAEAFDGQNEMRTSLETFAIGAMFDQVLEAANLRLDPMTSGRYRFERDTVSVGGRSKRGLDVRVHDIETGRAREIITLSGGETFIAALSLALGLSDIVEMTNGAIRLDTIFIDEGFGSLDTENDAGTLDQVLQVLQNIVGERRAVGLISHVPLVQQAVPNGFTVHKGTNGSQITVRAA</sequence>
<evidence type="ECO:0000256" key="1">
    <source>
        <dbReference type="SAM" id="Coils"/>
    </source>
</evidence>
<dbReference type="EMBL" id="JRVC01000001">
    <property type="protein sequence ID" value="KHS49432.1"/>
    <property type="molecule type" value="Genomic_DNA"/>
</dbReference>
<dbReference type="Pfam" id="PF13558">
    <property type="entry name" value="SbcC_Walker_B"/>
    <property type="match status" value="1"/>
</dbReference>
<reference evidence="4 5" key="1">
    <citation type="submission" date="2014-10" db="EMBL/GenBank/DDBJ databases">
        <title>Draft genome sequence of Novosphingobium subterraneum DSM 12447.</title>
        <authorList>
            <person name="Gan H.M."/>
            <person name="Gan H.Y."/>
            <person name="Savka M.A."/>
        </authorList>
    </citation>
    <scope>NUCLEOTIDE SEQUENCE [LARGE SCALE GENOMIC DNA]</scope>
    <source>
        <strain evidence="4 5">DSM 12447</strain>
    </source>
</reference>
<dbReference type="GO" id="GO:0016887">
    <property type="term" value="F:ATP hydrolysis activity"/>
    <property type="evidence" value="ECO:0007669"/>
    <property type="project" value="InterPro"/>
</dbReference>
<evidence type="ECO:0000259" key="2">
    <source>
        <dbReference type="Pfam" id="PF13476"/>
    </source>
</evidence>
<evidence type="ECO:0000313" key="5">
    <source>
        <dbReference type="Proteomes" id="UP000031338"/>
    </source>
</evidence>
<dbReference type="GO" id="GO:0006302">
    <property type="term" value="P:double-strand break repair"/>
    <property type="evidence" value="ECO:0007669"/>
    <property type="project" value="InterPro"/>
</dbReference>
<gene>
    <name evidence="3" type="ORF">NJ75_00135</name>
    <name evidence="4" type="ORF">NJ75_00357</name>
</gene>
<keyword evidence="5" id="KW-1185">Reference proteome</keyword>
<feature type="coiled-coil region" evidence="1">
    <location>
        <begin position="796"/>
        <end position="840"/>
    </location>
</feature>
<dbReference type="Gene3D" id="3.40.50.300">
    <property type="entry name" value="P-loop containing nucleotide triphosphate hydrolases"/>
    <property type="match status" value="2"/>
</dbReference>
<comment type="caution">
    <text evidence="4">The sequence shown here is derived from an EMBL/GenBank/DDBJ whole genome shotgun (WGS) entry which is preliminary data.</text>
</comment>
<feature type="domain" description="Rad50/SbcC-type AAA" evidence="2">
    <location>
        <begin position="5"/>
        <end position="213"/>
    </location>
</feature>
<dbReference type="RefSeq" id="WP_039330789.1">
    <property type="nucleotide sequence ID" value="NZ_JRVC01000001.1"/>
</dbReference>
<dbReference type="EMBL" id="JRVC01000001">
    <property type="protein sequence ID" value="KHS49654.1"/>
    <property type="molecule type" value="Genomic_DNA"/>
</dbReference>
<name>A0A0B9AK66_9SPHN</name>
<evidence type="ECO:0000313" key="4">
    <source>
        <dbReference type="EMBL" id="KHS49654.1"/>
    </source>
</evidence>
<dbReference type="InterPro" id="IPR038729">
    <property type="entry name" value="Rad50/SbcC_AAA"/>
</dbReference>
<feature type="coiled-coil region" evidence="1">
    <location>
        <begin position="365"/>
        <end position="429"/>
    </location>
</feature>
<dbReference type="PANTHER" id="PTHR32114">
    <property type="entry name" value="ABC TRANSPORTER ABCH.3"/>
    <property type="match status" value="1"/>
</dbReference>
<proteinExistence type="predicted"/>
<organism evidence="4 5">
    <name type="scientific">Novosphingobium subterraneum</name>
    <dbReference type="NCBI Taxonomy" id="48936"/>
    <lineage>
        <taxon>Bacteria</taxon>
        <taxon>Pseudomonadati</taxon>
        <taxon>Pseudomonadota</taxon>
        <taxon>Alphaproteobacteria</taxon>
        <taxon>Sphingomonadales</taxon>
        <taxon>Sphingomonadaceae</taxon>
        <taxon>Novosphingobium</taxon>
    </lineage>
</organism>
<dbReference type="Proteomes" id="UP000031338">
    <property type="component" value="Unassembled WGS sequence"/>
</dbReference>
<protein>
    <submittedName>
        <fullName evidence="4">SMC domain-containing protein</fullName>
    </submittedName>
</protein>
<dbReference type="SUPFAM" id="SSF52540">
    <property type="entry name" value="P-loop containing nucleoside triphosphate hydrolases"/>
    <property type="match status" value="1"/>
</dbReference>
<dbReference type="Pfam" id="PF13476">
    <property type="entry name" value="AAA_23"/>
    <property type="match status" value="1"/>
</dbReference>
<dbReference type="PANTHER" id="PTHR32114:SF2">
    <property type="entry name" value="ABC TRANSPORTER ABCH.3"/>
    <property type="match status" value="1"/>
</dbReference>
<keyword evidence="1" id="KW-0175">Coiled coil</keyword>
<evidence type="ECO:0000313" key="3">
    <source>
        <dbReference type="EMBL" id="KHS49432.1"/>
    </source>
</evidence>
<dbReference type="AlphaFoldDB" id="A0A0B9AK66"/>
<dbReference type="InterPro" id="IPR027417">
    <property type="entry name" value="P-loop_NTPase"/>
</dbReference>
<dbReference type="PATRIC" id="fig|48936.3.peg.138"/>
<accession>A0A0B9AK66</accession>